<accession>A0A811LMP3</accession>
<dbReference type="EMBL" id="CAJFDH010000006">
    <property type="protein sequence ID" value="CAD5230927.1"/>
    <property type="molecule type" value="Genomic_DNA"/>
</dbReference>
<comment type="subcellular location">
    <subcellularLocation>
        <location evidence="1">Membrane</location>
        <topology evidence="1">Multi-pass membrane protein</topology>
    </subcellularLocation>
</comment>
<feature type="transmembrane region" description="Helical" evidence="5">
    <location>
        <begin position="177"/>
        <end position="200"/>
    </location>
</feature>
<dbReference type="GO" id="GO:0016020">
    <property type="term" value="C:membrane"/>
    <property type="evidence" value="ECO:0007669"/>
    <property type="project" value="UniProtKB-SubCell"/>
</dbReference>
<keyword evidence="4 5" id="KW-0472">Membrane</keyword>
<feature type="transmembrane region" description="Helical" evidence="5">
    <location>
        <begin position="128"/>
        <end position="157"/>
    </location>
</feature>
<evidence type="ECO:0008006" key="8">
    <source>
        <dbReference type="Google" id="ProtNLM"/>
    </source>
</evidence>
<keyword evidence="7" id="KW-1185">Reference proteome</keyword>
<sequence>MVTLFERLCAYFQSDKYEKRSIRSGIASVPIIWLIAGLMIYYVINMDGRLDLMTHCTLTTKTNAMRILRFYQVLMFADVFIAICDGCLAYVITKKTTIIKSANKKQSSLHYNNYTLSRAYQENENSRLLSMVFPVTSVFAFGHIIYAGLATFMRIVFATNPDDENDLEVYIEKKIKLLASTEGIQVILTTTLLVVIHMYCKMGKRLMSEKVTKINKSETDSPCRTLLETLSAVGSNGMDEKDIYWILQNVNYHWVAIVFFHNVQYHWIAIGFRSSVNIV</sequence>
<evidence type="ECO:0000313" key="6">
    <source>
        <dbReference type="EMBL" id="CAD5230927.1"/>
    </source>
</evidence>
<dbReference type="AlphaFoldDB" id="A0A811LMP3"/>
<dbReference type="PANTHER" id="PTHR46561:SF11">
    <property type="entry name" value="SERPENTINE RECEPTOR CLASS ALPHA_BETA-14"/>
    <property type="match status" value="1"/>
</dbReference>
<dbReference type="Pfam" id="PF10292">
    <property type="entry name" value="7TM_GPCR_Srab"/>
    <property type="match status" value="1"/>
</dbReference>
<protein>
    <recommendedName>
        <fullName evidence="8">G_PROTEIN_RECEP_F1_2 domain-containing protein</fullName>
    </recommendedName>
</protein>
<evidence type="ECO:0000256" key="5">
    <source>
        <dbReference type="SAM" id="Phobius"/>
    </source>
</evidence>
<proteinExistence type="predicted"/>
<dbReference type="OrthoDB" id="5876551at2759"/>
<evidence type="ECO:0000256" key="2">
    <source>
        <dbReference type="ARBA" id="ARBA00022692"/>
    </source>
</evidence>
<dbReference type="PANTHER" id="PTHR46561">
    <property type="entry name" value="SERPENTINE RECEPTOR, CLASS AB (CLASS A-LIKE)-RELATED"/>
    <property type="match status" value="1"/>
</dbReference>
<feature type="transmembrane region" description="Helical" evidence="5">
    <location>
        <begin position="70"/>
        <end position="92"/>
    </location>
</feature>
<gene>
    <name evidence="6" type="ORF">BOKJ2_LOCUS14386</name>
</gene>
<dbReference type="InterPro" id="IPR053286">
    <property type="entry name" value="Nematode_rcpt-like_srab"/>
</dbReference>
<evidence type="ECO:0000256" key="3">
    <source>
        <dbReference type="ARBA" id="ARBA00022989"/>
    </source>
</evidence>
<reference evidence="6" key="1">
    <citation type="submission" date="2020-09" db="EMBL/GenBank/DDBJ databases">
        <authorList>
            <person name="Kikuchi T."/>
        </authorList>
    </citation>
    <scope>NUCLEOTIDE SEQUENCE</scope>
    <source>
        <strain evidence="6">SH1</strain>
    </source>
</reference>
<dbReference type="Proteomes" id="UP000783686">
    <property type="component" value="Unassembled WGS sequence"/>
</dbReference>
<name>A0A811LMP3_9BILA</name>
<dbReference type="EMBL" id="CAJFCW020000006">
    <property type="protein sequence ID" value="CAG9128172.1"/>
    <property type="molecule type" value="Genomic_DNA"/>
</dbReference>
<organism evidence="6 7">
    <name type="scientific">Bursaphelenchus okinawaensis</name>
    <dbReference type="NCBI Taxonomy" id="465554"/>
    <lineage>
        <taxon>Eukaryota</taxon>
        <taxon>Metazoa</taxon>
        <taxon>Ecdysozoa</taxon>
        <taxon>Nematoda</taxon>
        <taxon>Chromadorea</taxon>
        <taxon>Rhabditida</taxon>
        <taxon>Tylenchina</taxon>
        <taxon>Tylenchomorpha</taxon>
        <taxon>Aphelenchoidea</taxon>
        <taxon>Aphelenchoididae</taxon>
        <taxon>Bursaphelenchus</taxon>
    </lineage>
</organism>
<dbReference type="InterPro" id="IPR019408">
    <property type="entry name" value="7TM_GPCR_serpentine_rcpt_Srab"/>
</dbReference>
<keyword evidence="2 5" id="KW-0812">Transmembrane</keyword>
<keyword evidence="3 5" id="KW-1133">Transmembrane helix</keyword>
<evidence type="ECO:0000256" key="1">
    <source>
        <dbReference type="ARBA" id="ARBA00004141"/>
    </source>
</evidence>
<dbReference type="Proteomes" id="UP000614601">
    <property type="component" value="Unassembled WGS sequence"/>
</dbReference>
<evidence type="ECO:0000256" key="4">
    <source>
        <dbReference type="ARBA" id="ARBA00023136"/>
    </source>
</evidence>
<comment type="caution">
    <text evidence="6">The sequence shown here is derived from an EMBL/GenBank/DDBJ whole genome shotgun (WGS) entry which is preliminary data.</text>
</comment>
<evidence type="ECO:0000313" key="7">
    <source>
        <dbReference type="Proteomes" id="UP000614601"/>
    </source>
</evidence>
<feature type="transmembrane region" description="Helical" evidence="5">
    <location>
        <begin position="21"/>
        <end position="44"/>
    </location>
</feature>